<sequence length="89" mass="10551">MQTRRRPPFSTGFAFSRGLAVTQPHRNLDLEARGFRLFGARRFDDVGHTVQSRSNFREQKRQARLYVGITYHRYPIKWLNRLGRTDSNL</sequence>
<name>A0A7S4ZV18_RHIRH</name>
<keyword evidence="1" id="KW-0614">Plasmid</keyword>
<organism evidence="1">
    <name type="scientific">Rhizobium rhizogenes</name>
    <name type="common">Agrobacterium rhizogenes</name>
    <dbReference type="NCBI Taxonomy" id="359"/>
    <lineage>
        <taxon>Bacteria</taxon>
        <taxon>Pseudomonadati</taxon>
        <taxon>Pseudomonadota</taxon>
        <taxon>Alphaproteobacteria</taxon>
        <taxon>Hyphomicrobiales</taxon>
        <taxon>Rhizobiaceae</taxon>
        <taxon>Rhizobium/Agrobacterium group</taxon>
        <taxon>Rhizobium</taxon>
    </lineage>
</organism>
<dbReference type="RefSeq" id="WP_200991931.1">
    <property type="nucleotide sequence ID" value="NZ_MK318989.1"/>
</dbReference>
<geneLocation type="plasmid" evidence="1">
    <name>pC6.5d</name>
</geneLocation>
<accession>A0A7S4ZV18</accession>
<dbReference type="AlphaFoldDB" id="A0A7S4ZV18"/>
<reference evidence="1" key="1">
    <citation type="submission" date="2018-12" db="EMBL/GenBank/DDBJ databases">
        <title>Three Rhizobium rhizogenes strains isolated from the same crown gall tumor carry diverse plasmids.</title>
        <authorList>
            <person name="Pulawska J."/>
            <person name="Kuzmanovic N."/>
        </authorList>
    </citation>
    <scope>NUCLEOTIDE SEQUENCE</scope>
    <source>
        <strain evidence="1">C6.5</strain>
        <plasmid evidence="1">pC6.5d</plasmid>
    </source>
</reference>
<dbReference type="EMBL" id="MK318989">
    <property type="protein sequence ID" value="QCL10549.1"/>
    <property type="molecule type" value="Genomic_DNA"/>
</dbReference>
<proteinExistence type="predicted"/>
<protein>
    <submittedName>
        <fullName evidence="1">Uncharacterized protein</fullName>
    </submittedName>
</protein>
<gene>
    <name evidence="1" type="ORF">pC6.5d_656</name>
</gene>
<evidence type="ECO:0000313" key="1">
    <source>
        <dbReference type="EMBL" id="QCL10549.1"/>
    </source>
</evidence>